<gene>
    <name evidence="1" type="ORF">A7U60_g3718</name>
</gene>
<dbReference type="Proteomes" id="UP000757232">
    <property type="component" value="Unassembled WGS sequence"/>
</dbReference>
<proteinExistence type="predicted"/>
<dbReference type="EMBL" id="LNZH02000164">
    <property type="protein sequence ID" value="OCB89119.1"/>
    <property type="molecule type" value="Genomic_DNA"/>
</dbReference>
<dbReference type="AlphaFoldDB" id="A0A9Q5NCX3"/>
<name>A0A9Q5NCX3_SANBA</name>
<sequence>MSTHVALDLKNHPSITSSQAQAQNGEWYMGHSVSTRYGLQFKYGRASRHKVPDSSDSGRLSGFAIPMRQISHQQIPEAEPFPARPVVRVYQEDIKQGGNLTAPL</sequence>
<evidence type="ECO:0000313" key="2">
    <source>
        <dbReference type="Proteomes" id="UP000757232"/>
    </source>
</evidence>
<organism evidence="1 2">
    <name type="scientific">Sanghuangporus baumii</name>
    <name type="common">Phellinus baumii</name>
    <dbReference type="NCBI Taxonomy" id="108892"/>
    <lineage>
        <taxon>Eukaryota</taxon>
        <taxon>Fungi</taxon>
        <taxon>Dikarya</taxon>
        <taxon>Basidiomycota</taxon>
        <taxon>Agaricomycotina</taxon>
        <taxon>Agaricomycetes</taxon>
        <taxon>Hymenochaetales</taxon>
        <taxon>Hymenochaetaceae</taxon>
        <taxon>Sanghuangporus</taxon>
    </lineage>
</organism>
<reference evidence="1" key="1">
    <citation type="submission" date="2016-06" db="EMBL/GenBank/DDBJ databases">
        <title>Draft Genome sequence of the fungus Inonotus baumii.</title>
        <authorList>
            <person name="Zhu H."/>
            <person name="Lin W."/>
        </authorList>
    </citation>
    <scope>NUCLEOTIDE SEQUENCE</scope>
    <source>
        <strain evidence="1">821</strain>
    </source>
</reference>
<keyword evidence="2" id="KW-1185">Reference proteome</keyword>
<evidence type="ECO:0000313" key="1">
    <source>
        <dbReference type="EMBL" id="OCB89119.1"/>
    </source>
</evidence>
<protein>
    <submittedName>
        <fullName evidence="1">Uncharacterized protein</fullName>
    </submittedName>
</protein>
<comment type="caution">
    <text evidence="1">The sequence shown here is derived from an EMBL/GenBank/DDBJ whole genome shotgun (WGS) entry which is preliminary data.</text>
</comment>
<accession>A0A9Q5NCX3</accession>